<organism evidence="3 4">
    <name type="scientific">Roseovarius gaetbuli</name>
    <dbReference type="NCBI Taxonomy" id="1356575"/>
    <lineage>
        <taxon>Bacteria</taxon>
        <taxon>Pseudomonadati</taxon>
        <taxon>Pseudomonadota</taxon>
        <taxon>Alphaproteobacteria</taxon>
        <taxon>Rhodobacterales</taxon>
        <taxon>Roseobacteraceae</taxon>
        <taxon>Roseovarius</taxon>
    </lineage>
</organism>
<feature type="transmembrane region" description="Helical" evidence="1">
    <location>
        <begin position="12"/>
        <end position="31"/>
    </location>
</feature>
<dbReference type="GO" id="GO:0009245">
    <property type="term" value="P:lipid A biosynthetic process"/>
    <property type="evidence" value="ECO:0007669"/>
    <property type="project" value="InterPro"/>
</dbReference>
<dbReference type="EMBL" id="FWFJ01000030">
    <property type="protein sequence ID" value="SLN60997.1"/>
    <property type="molecule type" value="Genomic_DNA"/>
</dbReference>
<proteinExistence type="predicted"/>
<dbReference type="InterPro" id="IPR011499">
    <property type="entry name" value="Lipid_A_biosynth_N"/>
</dbReference>
<protein>
    <submittedName>
        <fullName evidence="3">Lipid-A-disaccharide synthase</fullName>
    </submittedName>
</protein>
<dbReference type="Gene3D" id="1.20.1280.290">
    <property type="match status" value="1"/>
</dbReference>
<dbReference type="InterPro" id="IPR014546">
    <property type="entry name" value="UCP028440_lipidA_biosyn"/>
</dbReference>
<dbReference type="RefSeq" id="WP_085827779.1">
    <property type="nucleotide sequence ID" value="NZ_FWFJ01000030.1"/>
</dbReference>
<dbReference type="GO" id="GO:0008915">
    <property type="term" value="F:lipid-A-disaccharide synthase activity"/>
    <property type="evidence" value="ECO:0007669"/>
    <property type="project" value="InterPro"/>
</dbReference>
<feature type="domain" description="Lipid A biosynthesis N-terminal" evidence="2">
    <location>
        <begin position="13"/>
        <end position="84"/>
    </location>
</feature>
<dbReference type="SMART" id="SM01259">
    <property type="entry name" value="LAB_N"/>
    <property type="match status" value="1"/>
</dbReference>
<dbReference type="Pfam" id="PF07578">
    <property type="entry name" value="LAB_N"/>
    <property type="match status" value="1"/>
</dbReference>
<feature type="transmembrane region" description="Helical" evidence="1">
    <location>
        <begin position="67"/>
        <end position="85"/>
    </location>
</feature>
<dbReference type="Proteomes" id="UP000194012">
    <property type="component" value="Unassembled WGS sequence"/>
</dbReference>
<name>A0A1X6ZU10_9RHOB</name>
<feature type="transmembrane region" description="Helical" evidence="1">
    <location>
        <begin position="43"/>
        <end position="61"/>
    </location>
</feature>
<keyword evidence="1" id="KW-0472">Membrane</keyword>
<evidence type="ECO:0000256" key="1">
    <source>
        <dbReference type="SAM" id="Phobius"/>
    </source>
</evidence>
<evidence type="ECO:0000313" key="4">
    <source>
        <dbReference type="Proteomes" id="UP000194012"/>
    </source>
</evidence>
<gene>
    <name evidence="3" type="ORF">ROG8370_02810</name>
</gene>
<evidence type="ECO:0000313" key="3">
    <source>
        <dbReference type="EMBL" id="SLN60997.1"/>
    </source>
</evidence>
<sequence length="90" mass="10172">MTEILNQNPMVYVGFLGQLLFSSRFIVQWIASERARNSVMPVVFWWLSLAGGATLLSYAIWRMDPVFIIGQGMGLVVYARNLFLIRSATA</sequence>
<dbReference type="AlphaFoldDB" id="A0A1X6ZU10"/>
<dbReference type="GO" id="GO:0016020">
    <property type="term" value="C:membrane"/>
    <property type="evidence" value="ECO:0007669"/>
    <property type="project" value="GOC"/>
</dbReference>
<dbReference type="OrthoDB" id="9793186at2"/>
<keyword evidence="1" id="KW-1133">Transmembrane helix</keyword>
<keyword evidence="4" id="KW-1185">Reference proteome</keyword>
<dbReference type="PIRSF" id="PIRSF028440">
    <property type="entry name" value="UCP_LAB_N"/>
    <property type="match status" value="1"/>
</dbReference>
<reference evidence="4" key="1">
    <citation type="submission" date="2017-03" db="EMBL/GenBank/DDBJ databases">
        <authorList>
            <person name="Rodrigo-Torres L."/>
            <person name="Arahal R.D."/>
            <person name="Lucena T."/>
        </authorList>
    </citation>
    <scope>NUCLEOTIDE SEQUENCE [LARGE SCALE GENOMIC DNA]</scope>
    <source>
        <strain evidence="4">CECT 8370</strain>
    </source>
</reference>
<accession>A0A1X6ZU10</accession>
<evidence type="ECO:0000259" key="2">
    <source>
        <dbReference type="SMART" id="SM01259"/>
    </source>
</evidence>
<keyword evidence="1" id="KW-0812">Transmembrane</keyword>